<keyword evidence="2" id="KW-0812">Transmembrane</keyword>
<keyword evidence="4" id="KW-1185">Reference proteome</keyword>
<dbReference type="RefSeq" id="WP_344176760.1">
    <property type="nucleotide sequence ID" value="NZ_BAAANC010000002.1"/>
</dbReference>
<keyword evidence="2" id="KW-0472">Membrane</keyword>
<sequence>MTKSDHELGELLRETFADKEHQVDHLPEATKTAASGAGAGSGAGSGGGWGAGRSGNRRLTPVLAGAAAVVVVLGGAIVVRQNLPQPTSLPAPAATTTTTPTVQPIVQTEAVVMWAAAIKGIIEREPGAPTYYVIDAPQENENGGRGKPFTDLEKGGIASLVAPEKIEWIAKRPALADPCSPDAGGPYVNVGKIVDRGDHVEIDAGVWRGCLSARWLTFRLDQKAGDWKVTGTVGPEAVS</sequence>
<feature type="region of interest" description="Disordered" evidence="1">
    <location>
        <begin position="31"/>
        <end position="52"/>
    </location>
</feature>
<evidence type="ECO:0000256" key="1">
    <source>
        <dbReference type="SAM" id="MobiDB-lite"/>
    </source>
</evidence>
<dbReference type="Proteomes" id="UP001500363">
    <property type="component" value="Unassembled WGS sequence"/>
</dbReference>
<protein>
    <submittedName>
        <fullName evidence="3">Uncharacterized protein</fullName>
    </submittedName>
</protein>
<evidence type="ECO:0000313" key="3">
    <source>
        <dbReference type="EMBL" id="GAA1536280.1"/>
    </source>
</evidence>
<reference evidence="3 4" key="1">
    <citation type="journal article" date="2019" name="Int. J. Syst. Evol. Microbiol.">
        <title>The Global Catalogue of Microorganisms (GCM) 10K type strain sequencing project: providing services to taxonomists for standard genome sequencing and annotation.</title>
        <authorList>
            <consortium name="The Broad Institute Genomics Platform"/>
            <consortium name="The Broad Institute Genome Sequencing Center for Infectious Disease"/>
            <person name="Wu L."/>
            <person name="Ma J."/>
        </authorList>
    </citation>
    <scope>NUCLEOTIDE SEQUENCE [LARGE SCALE GENOMIC DNA]</scope>
    <source>
        <strain evidence="3 4">JCM 14303</strain>
    </source>
</reference>
<feature type="transmembrane region" description="Helical" evidence="2">
    <location>
        <begin position="59"/>
        <end position="79"/>
    </location>
</feature>
<accession>A0ABN2BA97</accession>
<name>A0ABN2BA97_9ACTN</name>
<keyword evidence="2" id="KW-1133">Transmembrane helix</keyword>
<gene>
    <name evidence="3" type="ORF">GCM10009741_43570</name>
</gene>
<dbReference type="EMBL" id="BAAANC010000002">
    <property type="protein sequence ID" value="GAA1536280.1"/>
    <property type="molecule type" value="Genomic_DNA"/>
</dbReference>
<feature type="compositionally biased region" description="Gly residues" evidence="1">
    <location>
        <begin position="37"/>
        <end position="52"/>
    </location>
</feature>
<organism evidence="3 4">
    <name type="scientific">Kribbella lupini</name>
    <dbReference type="NCBI Taxonomy" id="291602"/>
    <lineage>
        <taxon>Bacteria</taxon>
        <taxon>Bacillati</taxon>
        <taxon>Actinomycetota</taxon>
        <taxon>Actinomycetes</taxon>
        <taxon>Propionibacteriales</taxon>
        <taxon>Kribbellaceae</taxon>
        <taxon>Kribbella</taxon>
    </lineage>
</organism>
<evidence type="ECO:0000256" key="2">
    <source>
        <dbReference type="SAM" id="Phobius"/>
    </source>
</evidence>
<comment type="caution">
    <text evidence="3">The sequence shown here is derived from an EMBL/GenBank/DDBJ whole genome shotgun (WGS) entry which is preliminary data.</text>
</comment>
<evidence type="ECO:0000313" key="4">
    <source>
        <dbReference type="Proteomes" id="UP001500363"/>
    </source>
</evidence>
<proteinExistence type="predicted"/>